<dbReference type="EMBL" id="QZEW01000061">
    <property type="protein sequence ID" value="RJL10135.1"/>
    <property type="molecule type" value="Genomic_DNA"/>
</dbReference>
<comment type="similarity">
    <text evidence="11 14">Belongs to the GARS family.</text>
</comment>
<evidence type="ECO:0000259" key="16">
    <source>
        <dbReference type="PROSITE" id="PS50975"/>
    </source>
</evidence>
<evidence type="ECO:0000256" key="12">
    <source>
        <dbReference type="ARBA" id="ARBA00042242"/>
    </source>
</evidence>
<dbReference type="SMART" id="SM01209">
    <property type="entry name" value="GARS_A"/>
    <property type="match status" value="1"/>
</dbReference>
<dbReference type="SUPFAM" id="SSF51246">
    <property type="entry name" value="Rudiment single hybrid motif"/>
    <property type="match status" value="1"/>
</dbReference>
<dbReference type="InterPro" id="IPR020562">
    <property type="entry name" value="PRibGlycinamide_synth_N"/>
</dbReference>
<dbReference type="InterPro" id="IPR011761">
    <property type="entry name" value="ATP-grasp"/>
</dbReference>
<keyword evidence="9 15" id="KW-0067">ATP-binding</keyword>
<dbReference type="AlphaFoldDB" id="A0A419A4R3"/>
<dbReference type="Pfam" id="PF02844">
    <property type="entry name" value="GARS_N"/>
    <property type="match status" value="1"/>
</dbReference>
<gene>
    <name evidence="14 17" type="primary">purD</name>
    <name evidence="17" type="ORF">D3P05_14315</name>
</gene>
<dbReference type="SUPFAM" id="SSF56059">
    <property type="entry name" value="Glutathione synthetase ATP-binding domain-like"/>
    <property type="match status" value="1"/>
</dbReference>
<evidence type="ECO:0000256" key="11">
    <source>
        <dbReference type="ARBA" id="ARBA00038345"/>
    </source>
</evidence>
<dbReference type="EC" id="6.3.4.13" evidence="4 14"/>
<keyword evidence="5 14" id="KW-0436">Ligase</keyword>
<dbReference type="UniPathway" id="UPA00074">
    <property type="reaction ID" value="UER00125"/>
</dbReference>
<dbReference type="GO" id="GO:0005524">
    <property type="term" value="F:ATP binding"/>
    <property type="evidence" value="ECO:0007669"/>
    <property type="project" value="UniProtKB-UniRule"/>
</dbReference>
<dbReference type="FunFam" id="3.90.600.10:FF:000001">
    <property type="entry name" value="Trifunctional purine biosynthetic protein adenosine-3"/>
    <property type="match status" value="1"/>
</dbReference>
<dbReference type="Gene3D" id="3.30.1490.20">
    <property type="entry name" value="ATP-grasp fold, A domain"/>
    <property type="match status" value="1"/>
</dbReference>
<dbReference type="InterPro" id="IPR037123">
    <property type="entry name" value="PRibGlycinamide_synth_C_sf"/>
</dbReference>
<evidence type="ECO:0000256" key="6">
    <source>
        <dbReference type="ARBA" id="ARBA00022723"/>
    </source>
</evidence>
<sequence length="418" mass="44232">MNILILGGGGREHALAWAIRQNPKCDRLIVAPGNAGIADIARCADIDIKSRAEVLEFAQENAIDFVVVGPEAPLAAGVSDALREAGFLVFGPSRAAAQLEASKAFTKQICDACGAPTAAWQRFTDAAGARDYVSGKGTPIVVKADGLAAGKGVTVAETVEQAHEAIDAIFDGEFGDTSVVIEEFMEGEEASFFVLSDGTDCLAIGTAQDHKRVGEGDTGPNTGGMGAYSPAPVLTEPLQEQVMAQIVRPTIAEMARRGTPFQGVLYAGLMIRDGQARLVEYNVRFGDPECQVLMMRLGAQALDLLLACAEGRLEQLSVNWADDHALTVVMAARGYPGSYEKGSTINGLNGITESGFEMVFHAGTAERDGQIIATGGRVLACTGRGETLAEAHRRAYALVDAIDWPEGFCRRDIGWRAL</sequence>
<name>A0A419A4R3_9RHOB</name>
<accession>A0A419A4R3</accession>
<evidence type="ECO:0000256" key="4">
    <source>
        <dbReference type="ARBA" id="ARBA00013255"/>
    </source>
</evidence>
<dbReference type="NCBIfam" id="TIGR00877">
    <property type="entry name" value="purD"/>
    <property type="match status" value="1"/>
</dbReference>
<comment type="cofactor">
    <cofactor evidence="1">
        <name>Mn(2+)</name>
        <dbReference type="ChEBI" id="CHEBI:29035"/>
    </cofactor>
</comment>
<dbReference type="InterPro" id="IPR013815">
    <property type="entry name" value="ATP_grasp_subdomain_1"/>
</dbReference>
<protein>
    <recommendedName>
        <fullName evidence="4 14">Phosphoribosylamine--glycine ligase</fullName>
        <ecNumber evidence="4 14">6.3.4.13</ecNumber>
    </recommendedName>
    <alternativeName>
        <fullName evidence="14">GARS</fullName>
    </alternativeName>
    <alternativeName>
        <fullName evidence="12 14">Glycinamide ribonucleotide synthetase</fullName>
    </alternativeName>
    <alternativeName>
        <fullName evidence="13 14">Phosphoribosylglycinamide synthetase</fullName>
    </alternativeName>
</protein>
<dbReference type="RefSeq" id="WP_119898840.1">
    <property type="nucleotide sequence ID" value="NZ_QNRC01000040.1"/>
</dbReference>
<evidence type="ECO:0000256" key="8">
    <source>
        <dbReference type="ARBA" id="ARBA00022755"/>
    </source>
</evidence>
<evidence type="ECO:0000256" key="7">
    <source>
        <dbReference type="ARBA" id="ARBA00022741"/>
    </source>
</evidence>
<dbReference type="InterPro" id="IPR016185">
    <property type="entry name" value="PreATP-grasp_dom_sf"/>
</dbReference>
<proteinExistence type="inferred from homology"/>
<dbReference type="InterPro" id="IPR020560">
    <property type="entry name" value="PRibGlycinamide_synth_C-dom"/>
</dbReference>
<evidence type="ECO:0000313" key="18">
    <source>
        <dbReference type="Proteomes" id="UP000283587"/>
    </source>
</evidence>
<evidence type="ECO:0000256" key="5">
    <source>
        <dbReference type="ARBA" id="ARBA00022598"/>
    </source>
</evidence>
<dbReference type="PANTHER" id="PTHR43472">
    <property type="entry name" value="PHOSPHORIBOSYLAMINE--GLYCINE LIGASE"/>
    <property type="match status" value="1"/>
</dbReference>
<dbReference type="FunFam" id="3.40.50.20:FF:000006">
    <property type="entry name" value="Phosphoribosylamine--glycine ligase, chloroplastic"/>
    <property type="match status" value="1"/>
</dbReference>
<keyword evidence="18" id="KW-1185">Reference proteome</keyword>
<keyword evidence="10" id="KW-0464">Manganese</keyword>
<dbReference type="OrthoDB" id="9807240at2"/>
<organism evidence="17 18">
    <name type="scientific">Paracoccus siganidrum</name>
    <dbReference type="NCBI Taxonomy" id="1276757"/>
    <lineage>
        <taxon>Bacteria</taxon>
        <taxon>Pseudomonadati</taxon>
        <taxon>Pseudomonadota</taxon>
        <taxon>Alphaproteobacteria</taxon>
        <taxon>Rhodobacterales</taxon>
        <taxon>Paracoccaceae</taxon>
        <taxon>Paracoccus</taxon>
    </lineage>
</organism>
<dbReference type="GO" id="GO:0004637">
    <property type="term" value="F:phosphoribosylamine-glycine ligase activity"/>
    <property type="evidence" value="ECO:0007669"/>
    <property type="project" value="UniProtKB-UniRule"/>
</dbReference>
<evidence type="ECO:0000256" key="14">
    <source>
        <dbReference type="HAMAP-Rule" id="MF_00138"/>
    </source>
</evidence>
<feature type="domain" description="ATP-grasp" evidence="16">
    <location>
        <begin position="107"/>
        <end position="310"/>
    </location>
</feature>
<comment type="cofactor">
    <cofactor evidence="2">
        <name>Mg(2+)</name>
        <dbReference type="ChEBI" id="CHEBI:18420"/>
    </cofactor>
</comment>
<dbReference type="GO" id="GO:0006189">
    <property type="term" value="P:'de novo' IMP biosynthetic process"/>
    <property type="evidence" value="ECO:0007669"/>
    <property type="project" value="UniProtKB-UniRule"/>
</dbReference>
<keyword evidence="8 14" id="KW-0658">Purine biosynthesis</keyword>
<evidence type="ECO:0000256" key="13">
    <source>
        <dbReference type="ARBA" id="ARBA00042864"/>
    </source>
</evidence>
<evidence type="ECO:0000256" key="1">
    <source>
        <dbReference type="ARBA" id="ARBA00001936"/>
    </source>
</evidence>
<evidence type="ECO:0000256" key="10">
    <source>
        <dbReference type="ARBA" id="ARBA00023211"/>
    </source>
</evidence>
<dbReference type="GO" id="GO:0009113">
    <property type="term" value="P:purine nucleobase biosynthetic process"/>
    <property type="evidence" value="ECO:0007669"/>
    <property type="project" value="InterPro"/>
</dbReference>
<evidence type="ECO:0000313" key="17">
    <source>
        <dbReference type="EMBL" id="RJL10135.1"/>
    </source>
</evidence>
<dbReference type="Pfam" id="PF01071">
    <property type="entry name" value="GARS_A"/>
    <property type="match status" value="1"/>
</dbReference>
<dbReference type="SMART" id="SM01210">
    <property type="entry name" value="GARS_C"/>
    <property type="match status" value="1"/>
</dbReference>
<dbReference type="Gene3D" id="3.90.600.10">
    <property type="entry name" value="Phosphoribosylglycinamide synthetase, C-terminal domain"/>
    <property type="match status" value="1"/>
</dbReference>
<dbReference type="PROSITE" id="PS50975">
    <property type="entry name" value="ATP_GRASP"/>
    <property type="match status" value="1"/>
</dbReference>
<dbReference type="Pfam" id="PF02843">
    <property type="entry name" value="GARS_C"/>
    <property type="match status" value="1"/>
</dbReference>
<evidence type="ECO:0000256" key="15">
    <source>
        <dbReference type="PROSITE-ProRule" id="PRU00409"/>
    </source>
</evidence>
<evidence type="ECO:0000256" key="3">
    <source>
        <dbReference type="ARBA" id="ARBA00005174"/>
    </source>
</evidence>
<dbReference type="SUPFAM" id="SSF52440">
    <property type="entry name" value="PreATP-grasp domain"/>
    <property type="match status" value="1"/>
</dbReference>
<keyword evidence="7 15" id="KW-0547">Nucleotide-binding</keyword>
<comment type="catalytic activity">
    <reaction evidence="14">
        <text>5-phospho-beta-D-ribosylamine + glycine + ATP = N(1)-(5-phospho-beta-D-ribosyl)glycinamide + ADP + phosphate + H(+)</text>
        <dbReference type="Rhea" id="RHEA:17453"/>
        <dbReference type="ChEBI" id="CHEBI:15378"/>
        <dbReference type="ChEBI" id="CHEBI:30616"/>
        <dbReference type="ChEBI" id="CHEBI:43474"/>
        <dbReference type="ChEBI" id="CHEBI:57305"/>
        <dbReference type="ChEBI" id="CHEBI:58681"/>
        <dbReference type="ChEBI" id="CHEBI:143788"/>
        <dbReference type="ChEBI" id="CHEBI:456216"/>
        <dbReference type="EC" id="6.3.4.13"/>
    </reaction>
</comment>
<dbReference type="Gene3D" id="3.30.470.20">
    <property type="entry name" value="ATP-grasp fold, B domain"/>
    <property type="match status" value="1"/>
</dbReference>
<dbReference type="InterPro" id="IPR000115">
    <property type="entry name" value="PRibGlycinamide_synth"/>
</dbReference>
<comment type="pathway">
    <text evidence="3 14">Purine metabolism; IMP biosynthesis via de novo pathway; N(1)-(5-phospho-D-ribosyl)glycinamide from 5-phospho-alpha-D-ribose 1-diphosphate: step 2/2.</text>
</comment>
<dbReference type="InterPro" id="IPR011054">
    <property type="entry name" value="Rudment_hybrid_motif"/>
</dbReference>
<evidence type="ECO:0000256" key="2">
    <source>
        <dbReference type="ARBA" id="ARBA00001946"/>
    </source>
</evidence>
<dbReference type="InterPro" id="IPR020559">
    <property type="entry name" value="PRibGlycinamide_synth_CS"/>
</dbReference>
<keyword evidence="6" id="KW-0479">Metal-binding</keyword>
<dbReference type="Proteomes" id="UP000283587">
    <property type="component" value="Unassembled WGS sequence"/>
</dbReference>
<dbReference type="GO" id="GO:0046872">
    <property type="term" value="F:metal ion binding"/>
    <property type="evidence" value="ECO:0007669"/>
    <property type="project" value="UniProtKB-KW"/>
</dbReference>
<dbReference type="InterPro" id="IPR020561">
    <property type="entry name" value="PRibGlycinamid_synth_ATP-grasp"/>
</dbReference>
<comment type="caution">
    <text evidence="17">The sequence shown here is derived from an EMBL/GenBank/DDBJ whole genome shotgun (WGS) entry which is preliminary data.</text>
</comment>
<dbReference type="PROSITE" id="PS00184">
    <property type="entry name" value="GARS"/>
    <property type="match status" value="1"/>
</dbReference>
<dbReference type="PANTHER" id="PTHR43472:SF1">
    <property type="entry name" value="PHOSPHORIBOSYLAMINE--GLYCINE LIGASE, CHLOROPLASTIC"/>
    <property type="match status" value="1"/>
</dbReference>
<reference evidence="18" key="1">
    <citation type="submission" date="2018-09" db="EMBL/GenBank/DDBJ databases">
        <title>Paracoccus onubensis nov. sp. a moderate halophilic bacterium isolated from Gruta de las Maravillas (Aracena, Spain).</title>
        <authorList>
            <person name="Jurado V."/>
            <person name="Gutierrez-Patricio S."/>
            <person name="Gonzalez-Pimentel J.L."/>
            <person name="Miller A.Z."/>
            <person name="Laiz L."/>
            <person name="Saiz-Jimenez C."/>
        </authorList>
    </citation>
    <scope>NUCLEOTIDE SEQUENCE [LARGE SCALE GENOMIC DNA]</scope>
    <source>
        <strain evidence="18">DSM 26381</strain>
    </source>
</reference>
<dbReference type="HAMAP" id="MF_00138">
    <property type="entry name" value="GARS"/>
    <property type="match status" value="1"/>
</dbReference>
<evidence type="ECO:0000256" key="9">
    <source>
        <dbReference type="ARBA" id="ARBA00022840"/>
    </source>
</evidence>
<dbReference type="Gene3D" id="3.40.50.20">
    <property type="match status" value="1"/>
</dbReference>